<gene>
    <name evidence="1" type="ORF">I9W95_04000</name>
</gene>
<dbReference type="Proteomes" id="UP000714380">
    <property type="component" value="Unassembled WGS sequence"/>
</dbReference>
<proteinExistence type="predicted"/>
<sequence>MQDRPHKKHAEKIIEQFRSEIGDDLCKKIGDYPFGSLSVLIESALNTAVMESMNDTVSDLENVLKRVKKRARA</sequence>
<protein>
    <recommendedName>
        <fullName evidence="3">Phosphatase</fullName>
    </recommendedName>
</protein>
<evidence type="ECO:0000313" key="2">
    <source>
        <dbReference type="Proteomes" id="UP000714380"/>
    </source>
</evidence>
<dbReference type="EMBL" id="JAEDAH010000018">
    <property type="protein sequence ID" value="MCA6062764.1"/>
    <property type="molecule type" value="Genomic_DNA"/>
</dbReference>
<comment type="caution">
    <text evidence="1">The sequence shown here is derived from an EMBL/GenBank/DDBJ whole genome shotgun (WGS) entry which is preliminary data.</text>
</comment>
<evidence type="ECO:0000313" key="1">
    <source>
        <dbReference type="EMBL" id="MCA6062764.1"/>
    </source>
</evidence>
<dbReference type="RefSeq" id="WP_225672095.1">
    <property type="nucleotide sequence ID" value="NZ_JAEDAH010000018.1"/>
</dbReference>
<keyword evidence="2" id="KW-1185">Reference proteome</keyword>
<reference evidence="1 2" key="1">
    <citation type="submission" date="2020-12" db="EMBL/GenBank/DDBJ databases">
        <title>Novel Thalassolituus-related marine hydrocarbonoclastic bacteria mediated algae-derived hydrocarbons mineralization in twilight zone of the northern South China Sea.</title>
        <authorList>
            <person name="Dong C."/>
        </authorList>
    </citation>
    <scope>NUCLEOTIDE SEQUENCE [LARGE SCALE GENOMIC DNA]</scope>
    <source>
        <strain evidence="1 2">IMCC1826</strain>
    </source>
</reference>
<organism evidence="1 2">
    <name type="scientific">Thalassolituus marinus</name>
    <dbReference type="NCBI Taxonomy" id="671053"/>
    <lineage>
        <taxon>Bacteria</taxon>
        <taxon>Pseudomonadati</taxon>
        <taxon>Pseudomonadota</taxon>
        <taxon>Gammaproteobacteria</taxon>
        <taxon>Oceanospirillales</taxon>
        <taxon>Oceanospirillaceae</taxon>
        <taxon>Thalassolituus</taxon>
    </lineage>
</organism>
<name>A0ABS7ZM26_9GAMM</name>
<accession>A0ABS7ZM26</accession>
<evidence type="ECO:0008006" key="3">
    <source>
        <dbReference type="Google" id="ProtNLM"/>
    </source>
</evidence>